<dbReference type="OrthoDB" id="2123952at2759"/>
<dbReference type="CDD" id="cd00067">
    <property type="entry name" value="GAL4"/>
    <property type="match status" value="1"/>
</dbReference>
<dbReference type="InterPro" id="IPR051127">
    <property type="entry name" value="Fungal_SecMet_Regulators"/>
</dbReference>
<dbReference type="Gene3D" id="4.10.240.10">
    <property type="entry name" value="Zn(2)-C6 fungal-type DNA-binding domain"/>
    <property type="match status" value="1"/>
</dbReference>
<dbReference type="GO" id="GO:0000981">
    <property type="term" value="F:DNA-binding transcription factor activity, RNA polymerase II-specific"/>
    <property type="evidence" value="ECO:0007669"/>
    <property type="project" value="InterPro"/>
</dbReference>
<evidence type="ECO:0000256" key="3">
    <source>
        <dbReference type="ARBA" id="ARBA00023163"/>
    </source>
</evidence>
<dbReference type="InterPro" id="IPR001138">
    <property type="entry name" value="Zn2Cys6_DnaBD"/>
</dbReference>
<evidence type="ECO:0000256" key="2">
    <source>
        <dbReference type="ARBA" id="ARBA00023125"/>
    </source>
</evidence>
<dbReference type="InterPro" id="IPR036864">
    <property type="entry name" value="Zn2-C6_fun-type_DNA-bd_sf"/>
</dbReference>
<evidence type="ECO:0000256" key="4">
    <source>
        <dbReference type="ARBA" id="ARBA00023242"/>
    </source>
</evidence>
<reference evidence="6 7" key="1">
    <citation type="submission" date="2018-06" db="EMBL/GenBank/DDBJ databases">
        <title>Comparative genomics reveals the genomic features of Rhizophagus irregularis, R. cerebriforme, R. diaphanum and Gigaspora rosea, and their symbiotic lifestyle signature.</title>
        <authorList>
            <person name="Morin E."/>
            <person name="San Clemente H."/>
            <person name="Chen E.C.H."/>
            <person name="De La Providencia I."/>
            <person name="Hainaut M."/>
            <person name="Kuo A."/>
            <person name="Kohler A."/>
            <person name="Murat C."/>
            <person name="Tang N."/>
            <person name="Roy S."/>
            <person name="Loubradou J."/>
            <person name="Henrissat B."/>
            <person name="Grigoriev I.V."/>
            <person name="Corradi N."/>
            <person name="Roux C."/>
            <person name="Martin F.M."/>
        </authorList>
    </citation>
    <scope>NUCLEOTIDE SEQUENCE [LARGE SCALE GENOMIC DNA]</scope>
    <source>
        <strain evidence="6 7">DAOM 194757</strain>
    </source>
</reference>
<keyword evidence="4" id="KW-0539">Nucleus</keyword>
<comment type="caution">
    <text evidence="6">The sequence shown here is derived from an EMBL/GenBank/DDBJ whole genome shotgun (WGS) entry which is preliminary data.</text>
</comment>
<evidence type="ECO:0000313" key="6">
    <source>
        <dbReference type="EMBL" id="RIB02794.1"/>
    </source>
</evidence>
<protein>
    <recommendedName>
        <fullName evidence="5">Zn(2)-C6 fungal-type domain-containing protein</fullName>
    </recommendedName>
</protein>
<organism evidence="6 7">
    <name type="scientific">Gigaspora rosea</name>
    <dbReference type="NCBI Taxonomy" id="44941"/>
    <lineage>
        <taxon>Eukaryota</taxon>
        <taxon>Fungi</taxon>
        <taxon>Fungi incertae sedis</taxon>
        <taxon>Mucoromycota</taxon>
        <taxon>Glomeromycotina</taxon>
        <taxon>Glomeromycetes</taxon>
        <taxon>Diversisporales</taxon>
        <taxon>Gigasporaceae</taxon>
        <taxon>Gigaspora</taxon>
    </lineage>
</organism>
<evidence type="ECO:0000259" key="5">
    <source>
        <dbReference type="PROSITE" id="PS50048"/>
    </source>
</evidence>
<proteinExistence type="predicted"/>
<dbReference type="PROSITE" id="PS50048">
    <property type="entry name" value="ZN2_CY6_FUNGAL_2"/>
    <property type="match status" value="1"/>
</dbReference>
<dbReference type="EMBL" id="QKWP01002586">
    <property type="protein sequence ID" value="RIB02794.1"/>
    <property type="molecule type" value="Genomic_DNA"/>
</dbReference>
<keyword evidence="1" id="KW-0805">Transcription regulation</keyword>
<dbReference type="SMART" id="SM00066">
    <property type="entry name" value="GAL4"/>
    <property type="match status" value="1"/>
</dbReference>
<dbReference type="PANTHER" id="PTHR47424">
    <property type="entry name" value="REGULATORY PROTEIN GAL4"/>
    <property type="match status" value="1"/>
</dbReference>
<keyword evidence="3" id="KW-0804">Transcription</keyword>
<name>A0A397TXX7_9GLOM</name>
<evidence type="ECO:0000256" key="1">
    <source>
        <dbReference type="ARBA" id="ARBA00023015"/>
    </source>
</evidence>
<dbReference type="AlphaFoldDB" id="A0A397TXX7"/>
<evidence type="ECO:0000313" key="7">
    <source>
        <dbReference type="Proteomes" id="UP000266673"/>
    </source>
</evidence>
<gene>
    <name evidence="6" type="ORF">C2G38_1990873</name>
</gene>
<feature type="domain" description="Zn(2)-C6 fungal-type" evidence="5">
    <location>
        <begin position="27"/>
        <end position="56"/>
    </location>
</feature>
<keyword evidence="7" id="KW-1185">Reference proteome</keyword>
<dbReference type="Proteomes" id="UP000266673">
    <property type="component" value="Unassembled WGS sequence"/>
</dbReference>
<dbReference type="GO" id="GO:0008270">
    <property type="term" value="F:zinc ion binding"/>
    <property type="evidence" value="ECO:0007669"/>
    <property type="project" value="InterPro"/>
</dbReference>
<keyword evidence="2" id="KW-0238">DNA-binding</keyword>
<dbReference type="PANTHER" id="PTHR47424:SF3">
    <property type="entry name" value="REGULATORY PROTEIN GAL4"/>
    <property type="match status" value="1"/>
</dbReference>
<accession>A0A397TXX7</accession>
<dbReference type="Pfam" id="PF00172">
    <property type="entry name" value="Zn_clus"/>
    <property type="match status" value="1"/>
</dbReference>
<dbReference type="PROSITE" id="PS00463">
    <property type="entry name" value="ZN2_CY6_FUNGAL_1"/>
    <property type="match status" value="1"/>
</dbReference>
<dbReference type="SUPFAM" id="SSF57701">
    <property type="entry name" value="Zn2/Cys6 DNA-binding domain"/>
    <property type="match status" value="1"/>
</dbReference>
<dbReference type="GO" id="GO:0003677">
    <property type="term" value="F:DNA binding"/>
    <property type="evidence" value="ECO:0007669"/>
    <property type="project" value="UniProtKB-KW"/>
</dbReference>
<sequence length="82" mass="9204">METSQSNINSAKSEILKKTRSTYVKLACTNCRVKKAKCSGESICTNCKRHNHECIYVKLNKKRGPKSKLIAPKLVNLLNPVI</sequence>